<dbReference type="EMBL" id="JAGGJX010000002">
    <property type="protein sequence ID" value="MBP1855179.1"/>
    <property type="molecule type" value="Genomic_DNA"/>
</dbReference>
<evidence type="ECO:0000256" key="1">
    <source>
        <dbReference type="SAM" id="Phobius"/>
    </source>
</evidence>
<keyword evidence="3" id="KW-1185">Reference proteome</keyword>
<keyword evidence="1" id="KW-0812">Transmembrane</keyword>
<gene>
    <name evidence="2" type="ORF">J2Z43_001572</name>
</gene>
<evidence type="ECO:0000313" key="3">
    <source>
        <dbReference type="Proteomes" id="UP000767291"/>
    </source>
</evidence>
<protein>
    <submittedName>
        <fullName evidence="2">Uncharacterized protein</fullName>
    </submittedName>
</protein>
<sequence>MKGSVYMEIVILSMLAFIASILFAINKVLIQIDLLLGNYMEIDDKIQKIKKHPKGHSDVSDID</sequence>
<organism evidence="2 3">
    <name type="scientific">Metaclostridioides mangenotii</name>
    <dbReference type="NCBI Taxonomy" id="1540"/>
    <lineage>
        <taxon>Bacteria</taxon>
        <taxon>Bacillati</taxon>
        <taxon>Bacillota</taxon>
        <taxon>Clostridia</taxon>
        <taxon>Peptostreptococcales</taxon>
        <taxon>Peptostreptococcaceae</taxon>
        <taxon>Metaclostridioides</taxon>
    </lineage>
</organism>
<keyword evidence="1" id="KW-0472">Membrane</keyword>
<name>A0ABS4EB59_9FIRM</name>
<evidence type="ECO:0000313" key="2">
    <source>
        <dbReference type="EMBL" id="MBP1855179.1"/>
    </source>
</evidence>
<comment type="caution">
    <text evidence="2">The sequence shown here is derived from an EMBL/GenBank/DDBJ whole genome shotgun (WGS) entry which is preliminary data.</text>
</comment>
<accession>A0ABS4EB59</accession>
<keyword evidence="1" id="KW-1133">Transmembrane helix</keyword>
<feature type="transmembrane region" description="Helical" evidence="1">
    <location>
        <begin position="6"/>
        <end position="25"/>
    </location>
</feature>
<dbReference type="RefSeq" id="WP_209456637.1">
    <property type="nucleotide sequence ID" value="NZ_JAGGJX010000002.1"/>
</dbReference>
<dbReference type="Proteomes" id="UP000767291">
    <property type="component" value="Unassembled WGS sequence"/>
</dbReference>
<proteinExistence type="predicted"/>
<reference evidence="2 3" key="1">
    <citation type="submission" date="2021-03" db="EMBL/GenBank/DDBJ databases">
        <title>Genomic Encyclopedia of Type Strains, Phase IV (KMG-IV): sequencing the most valuable type-strain genomes for metagenomic binning, comparative biology and taxonomic classification.</title>
        <authorList>
            <person name="Goeker M."/>
        </authorList>
    </citation>
    <scope>NUCLEOTIDE SEQUENCE [LARGE SCALE GENOMIC DNA]</scope>
    <source>
        <strain evidence="2 3">DSM 1289</strain>
    </source>
</reference>